<sequence>MNREKSTLILICAEKVKNEGGRQPDALPNGILTLSDSTEKNTESLGLLPCETKYVVCWRKNELH</sequence>
<reference evidence="1 2" key="1">
    <citation type="submission" date="2018-03" db="EMBL/GenBank/DDBJ databases">
        <title>Bacillus urumqiensis sp. nov., a moderately haloalkaliphilic bacterium isolated from a salt lake.</title>
        <authorList>
            <person name="Zhao B."/>
            <person name="Liao Z."/>
        </authorList>
    </citation>
    <scope>NUCLEOTIDE SEQUENCE [LARGE SCALE GENOMIC DNA]</scope>
    <source>
        <strain evidence="1 2">BZ-SZ-XJ18</strain>
    </source>
</reference>
<protein>
    <submittedName>
        <fullName evidence="1">Uncharacterized protein</fullName>
    </submittedName>
</protein>
<name>A0A2P6MFM2_ALKUR</name>
<gene>
    <name evidence="1" type="ORF">C6I21_11610</name>
</gene>
<dbReference type="EMBL" id="PVNS01000010">
    <property type="protein sequence ID" value="PRO65086.1"/>
    <property type="molecule type" value="Genomic_DNA"/>
</dbReference>
<comment type="caution">
    <text evidence="1">The sequence shown here is derived from an EMBL/GenBank/DDBJ whole genome shotgun (WGS) entry which is preliminary data.</text>
</comment>
<evidence type="ECO:0000313" key="1">
    <source>
        <dbReference type="EMBL" id="PRO65086.1"/>
    </source>
</evidence>
<evidence type="ECO:0000313" key="2">
    <source>
        <dbReference type="Proteomes" id="UP000243650"/>
    </source>
</evidence>
<keyword evidence="2" id="KW-1185">Reference proteome</keyword>
<dbReference type="AlphaFoldDB" id="A0A2P6MFM2"/>
<organism evidence="1 2">
    <name type="scientific">Alkalicoccus urumqiensis</name>
    <name type="common">Bacillus urumqiensis</name>
    <dbReference type="NCBI Taxonomy" id="1548213"/>
    <lineage>
        <taxon>Bacteria</taxon>
        <taxon>Bacillati</taxon>
        <taxon>Bacillota</taxon>
        <taxon>Bacilli</taxon>
        <taxon>Bacillales</taxon>
        <taxon>Bacillaceae</taxon>
        <taxon>Alkalicoccus</taxon>
    </lineage>
</organism>
<proteinExistence type="predicted"/>
<accession>A0A2P6MFM2</accession>
<dbReference type="Proteomes" id="UP000243650">
    <property type="component" value="Unassembled WGS sequence"/>
</dbReference>